<evidence type="ECO:0000256" key="2">
    <source>
        <dbReference type="ARBA" id="ARBA00005983"/>
    </source>
</evidence>
<keyword evidence="13" id="KW-1185">Reference proteome</keyword>
<evidence type="ECO:0000256" key="9">
    <source>
        <dbReference type="ARBA" id="ARBA00023209"/>
    </source>
</evidence>
<comment type="caution">
    <text evidence="12">The sequence shown here is derived from an EMBL/GenBank/DDBJ whole genome shotgun (WGS) entry which is preliminary data.</text>
</comment>
<reference evidence="12 13" key="1">
    <citation type="submission" date="2019-11" db="EMBL/GenBank/DDBJ databases">
        <title>Bacillus lacus genome.</title>
        <authorList>
            <person name="Allen C.J."/>
            <person name="Newman J.D."/>
        </authorList>
    </citation>
    <scope>NUCLEOTIDE SEQUENCE [LARGE SCALE GENOMIC DNA]</scope>
    <source>
        <strain evidence="12 13">KCTC 33946</strain>
    </source>
</reference>
<dbReference type="OrthoDB" id="142078at2"/>
<dbReference type="Proteomes" id="UP000448867">
    <property type="component" value="Unassembled WGS sequence"/>
</dbReference>
<evidence type="ECO:0000256" key="4">
    <source>
        <dbReference type="ARBA" id="ARBA00022679"/>
    </source>
</evidence>
<dbReference type="NCBIfam" id="TIGR00147">
    <property type="entry name" value="YegS/Rv2252/BmrU family lipid kinase"/>
    <property type="match status" value="1"/>
</dbReference>
<proteinExistence type="inferred from homology"/>
<dbReference type="GO" id="GO:0005524">
    <property type="term" value="F:ATP binding"/>
    <property type="evidence" value="ECO:0007669"/>
    <property type="project" value="UniProtKB-KW"/>
</dbReference>
<keyword evidence="4" id="KW-0808">Transferase</keyword>
<feature type="domain" description="DAGKc" evidence="11">
    <location>
        <begin position="2"/>
        <end position="133"/>
    </location>
</feature>
<organism evidence="12 13">
    <name type="scientific">Metabacillus lacus</name>
    <dbReference type="NCBI Taxonomy" id="1983721"/>
    <lineage>
        <taxon>Bacteria</taxon>
        <taxon>Bacillati</taxon>
        <taxon>Bacillota</taxon>
        <taxon>Bacilli</taxon>
        <taxon>Bacillales</taxon>
        <taxon>Bacillaceae</taxon>
        <taxon>Metabacillus</taxon>
    </lineage>
</organism>
<accession>A0A7X2J0E3</accession>
<comment type="similarity">
    <text evidence="2">Belongs to the diacylglycerol/lipid kinase family.</text>
</comment>
<dbReference type="InterPro" id="IPR050187">
    <property type="entry name" value="Lipid_Phosphate_FormReg"/>
</dbReference>
<dbReference type="InterPro" id="IPR016064">
    <property type="entry name" value="NAD/diacylglycerol_kinase_sf"/>
</dbReference>
<dbReference type="RefSeq" id="WP_154308514.1">
    <property type="nucleotide sequence ID" value="NZ_WKKI01000028.1"/>
</dbReference>
<evidence type="ECO:0000256" key="6">
    <source>
        <dbReference type="ARBA" id="ARBA00022777"/>
    </source>
</evidence>
<keyword evidence="8" id="KW-0443">Lipid metabolism</keyword>
<evidence type="ECO:0000256" key="10">
    <source>
        <dbReference type="ARBA" id="ARBA00023264"/>
    </source>
</evidence>
<evidence type="ECO:0000313" key="12">
    <source>
        <dbReference type="EMBL" id="MRX73143.1"/>
    </source>
</evidence>
<dbReference type="GO" id="GO:0005886">
    <property type="term" value="C:plasma membrane"/>
    <property type="evidence" value="ECO:0007669"/>
    <property type="project" value="TreeGrafter"/>
</dbReference>
<evidence type="ECO:0000256" key="8">
    <source>
        <dbReference type="ARBA" id="ARBA00023098"/>
    </source>
</evidence>
<dbReference type="GO" id="GO:0008654">
    <property type="term" value="P:phospholipid biosynthetic process"/>
    <property type="evidence" value="ECO:0007669"/>
    <property type="project" value="UniProtKB-KW"/>
</dbReference>
<keyword evidence="5" id="KW-0547">Nucleotide-binding</keyword>
<dbReference type="Pfam" id="PF00781">
    <property type="entry name" value="DAGK_cat"/>
    <property type="match status" value="1"/>
</dbReference>
<dbReference type="SMART" id="SM00046">
    <property type="entry name" value="DAGKc"/>
    <property type="match status" value="1"/>
</dbReference>
<evidence type="ECO:0000256" key="5">
    <source>
        <dbReference type="ARBA" id="ARBA00022741"/>
    </source>
</evidence>
<evidence type="ECO:0000259" key="11">
    <source>
        <dbReference type="PROSITE" id="PS50146"/>
    </source>
</evidence>
<dbReference type="PANTHER" id="PTHR12358">
    <property type="entry name" value="SPHINGOSINE KINASE"/>
    <property type="match status" value="1"/>
</dbReference>
<dbReference type="Gene3D" id="3.40.50.10330">
    <property type="entry name" value="Probable inorganic polyphosphate/atp-NAD kinase, domain 1"/>
    <property type="match status" value="1"/>
</dbReference>
<comment type="cofactor">
    <cofactor evidence="1">
        <name>Mg(2+)</name>
        <dbReference type="ChEBI" id="CHEBI:18420"/>
    </cofactor>
</comment>
<evidence type="ECO:0000256" key="7">
    <source>
        <dbReference type="ARBA" id="ARBA00022840"/>
    </source>
</evidence>
<gene>
    <name evidence="12" type="ORF">GJU40_13420</name>
</gene>
<dbReference type="Pfam" id="PF19279">
    <property type="entry name" value="YegS_C"/>
    <property type="match status" value="1"/>
</dbReference>
<keyword evidence="3" id="KW-0444">Lipid biosynthesis</keyword>
<keyword evidence="10" id="KW-1208">Phospholipid metabolism</keyword>
<dbReference type="AlphaFoldDB" id="A0A7X2J0E3"/>
<keyword evidence="9" id="KW-0594">Phospholipid biosynthesis</keyword>
<name>A0A7X2J0E3_9BACI</name>
<dbReference type="InterPro" id="IPR017438">
    <property type="entry name" value="ATP-NAD_kinase_N"/>
</dbReference>
<dbReference type="InterPro" id="IPR045540">
    <property type="entry name" value="YegS/DAGK_C"/>
</dbReference>
<dbReference type="EMBL" id="WKKI01000028">
    <property type="protein sequence ID" value="MRX73143.1"/>
    <property type="molecule type" value="Genomic_DNA"/>
</dbReference>
<dbReference type="SUPFAM" id="SSF111331">
    <property type="entry name" value="NAD kinase/diacylglycerol kinase-like"/>
    <property type="match status" value="1"/>
</dbReference>
<protein>
    <submittedName>
        <fullName evidence="12">YegS/Rv2252/BmrU family lipid kinase</fullName>
    </submittedName>
</protein>
<evidence type="ECO:0000256" key="1">
    <source>
        <dbReference type="ARBA" id="ARBA00001946"/>
    </source>
</evidence>
<dbReference type="Gene3D" id="2.60.200.40">
    <property type="match status" value="1"/>
</dbReference>
<dbReference type="PANTHER" id="PTHR12358:SF107">
    <property type="entry name" value="LIPID KINASE BMRU-RELATED"/>
    <property type="match status" value="1"/>
</dbReference>
<keyword evidence="6 12" id="KW-0418">Kinase</keyword>
<sequence length="301" mass="33289">MKKFSKALLIYNGNAGQKDLKKTLSICVSVLAPHLPDLRILQTEGPGDAKEYCRQYGETVDVLFILGGDGTVHECINGLASLQKRPVIGLLPGGTCNDFSRTLHIPQVLANAAEAVIHGEIKEIDAAQTGEDYFLNFWGIGLIAETAENIKDHEKAMLGRVSYFLSAIRTMREMDPFSYHIKTENETIEGQAVMVLILNGRFIGTQEWLPASIQADDGLLDIFIIKNTNLAMLREFFSLNTQETIDNDLLSEVQHHQAQSISLVTDEKMNADMDGEVYASSPAEIAVLPNHFRFLVPAETP</sequence>
<dbReference type="PROSITE" id="PS50146">
    <property type="entry name" value="DAGK"/>
    <property type="match status" value="1"/>
</dbReference>
<dbReference type="GO" id="GO:0004143">
    <property type="term" value="F:ATP-dependent diacylglycerol kinase activity"/>
    <property type="evidence" value="ECO:0007669"/>
    <property type="project" value="TreeGrafter"/>
</dbReference>
<evidence type="ECO:0000256" key="3">
    <source>
        <dbReference type="ARBA" id="ARBA00022516"/>
    </source>
</evidence>
<dbReference type="InterPro" id="IPR005218">
    <property type="entry name" value="Diacylglycerol/lipid_kinase"/>
</dbReference>
<keyword evidence="7" id="KW-0067">ATP-binding</keyword>
<evidence type="ECO:0000313" key="13">
    <source>
        <dbReference type="Proteomes" id="UP000448867"/>
    </source>
</evidence>
<dbReference type="InterPro" id="IPR001206">
    <property type="entry name" value="Diacylglycerol_kinase_cat_dom"/>
</dbReference>